<reference evidence="2 3" key="1">
    <citation type="submission" date="2016-10" db="EMBL/GenBank/DDBJ databases">
        <authorList>
            <person name="de Groot N.N."/>
        </authorList>
    </citation>
    <scope>NUCLEOTIDE SEQUENCE [LARGE SCALE GENOMIC DNA]</scope>
    <source>
        <strain evidence="2">1</strain>
    </source>
</reference>
<dbReference type="AlphaFoldDB" id="A0A1G5SDE6"/>
<evidence type="ECO:0000313" key="3">
    <source>
        <dbReference type="Proteomes" id="UP000198729"/>
    </source>
</evidence>
<gene>
    <name evidence="2" type="ORF">NSMM_340064</name>
</gene>
<protein>
    <recommendedName>
        <fullName evidence="4">Transposase</fullName>
    </recommendedName>
</protein>
<organism evidence="2 3">
    <name type="scientific">Nitrosomonas mobilis</name>
    <dbReference type="NCBI Taxonomy" id="51642"/>
    <lineage>
        <taxon>Bacteria</taxon>
        <taxon>Pseudomonadati</taxon>
        <taxon>Pseudomonadota</taxon>
        <taxon>Betaproteobacteria</taxon>
        <taxon>Nitrosomonadales</taxon>
        <taxon>Nitrosomonadaceae</taxon>
        <taxon>Nitrosomonas</taxon>
    </lineage>
</organism>
<proteinExistence type="predicted"/>
<evidence type="ECO:0000313" key="2">
    <source>
        <dbReference type="EMBL" id="SCZ85128.1"/>
    </source>
</evidence>
<evidence type="ECO:0000256" key="1">
    <source>
        <dbReference type="SAM" id="MobiDB-lite"/>
    </source>
</evidence>
<sequence>MTARVSESETQLSKDRHNSSTPPSFDELKKTRSLRRPSGAKSGGQIRHKGMTLKRVREPGEVIEHGLPERCDGCGETSPPATAMRMR</sequence>
<accession>A0A1G5SDE6</accession>
<feature type="region of interest" description="Disordered" evidence="1">
    <location>
        <begin position="1"/>
        <end position="87"/>
    </location>
</feature>
<dbReference type="Proteomes" id="UP000198729">
    <property type="component" value="Unassembled WGS sequence"/>
</dbReference>
<name>A0A1G5SDE6_9PROT</name>
<dbReference type="STRING" id="51642.NSMM_340064"/>
<evidence type="ECO:0008006" key="4">
    <source>
        <dbReference type="Google" id="ProtNLM"/>
    </source>
</evidence>
<keyword evidence="3" id="KW-1185">Reference proteome</keyword>
<dbReference type="EMBL" id="FMWO01000041">
    <property type="protein sequence ID" value="SCZ85128.1"/>
    <property type="molecule type" value="Genomic_DNA"/>
</dbReference>
<feature type="compositionally biased region" description="Basic and acidic residues" evidence="1">
    <location>
        <begin position="55"/>
        <end position="73"/>
    </location>
</feature>